<dbReference type="Pfam" id="PF00856">
    <property type="entry name" value="SET"/>
    <property type="match status" value="1"/>
</dbReference>
<dbReference type="PANTHER" id="PTHR47332">
    <property type="entry name" value="SET DOMAIN-CONTAINING PROTEIN 5"/>
    <property type="match status" value="1"/>
</dbReference>
<dbReference type="SUPFAM" id="SSF82199">
    <property type="entry name" value="SET domain"/>
    <property type="match status" value="1"/>
</dbReference>
<dbReference type="CDD" id="cd20071">
    <property type="entry name" value="SET_SMYD"/>
    <property type="match status" value="1"/>
</dbReference>
<dbReference type="AlphaFoldDB" id="A0A6G1I9K9"/>
<sequence length="429" mass="47353">MYAPILLALLPTILAFTTSPNADPSTCQIPFLIPPAFQRSCAPFLSPTVDLESTPQDASNISSALIRSLPTLWSHEPYCVHSPSARTTFCVYTRTPFASGRGLSIICSREALSQVTSASAFRNPEPWTVARPAAAGKYTATPIPNKGLGNVATAAISQYEELHAETPLLLVQDTAMQHVEWDVLFGMLRVAVERLPDKSRRRFMELHGQFGGDPLYDRINTNAFNGKVGSGSESWWTVMPESSRFNHDCRPNAVYHFDPQGLTQHIHTVRPIAPGEEITVSYLIPTLTHAERHQKLKAEWGFQCDCAACNAAPWAVELSDARLSLISKLEGHLDDILSRNDASTASAELLVSLYESERLDGAMADAYVFVALEWAYVANAEKARQWADKAMAAIGALRGPWNEWYQSMAKLLVEPEGSPAWDYFARKKA</sequence>
<organism evidence="3 4">
    <name type="scientific">Trichodelitschia bisporula</name>
    <dbReference type="NCBI Taxonomy" id="703511"/>
    <lineage>
        <taxon>Eukaryota</taxon>
        <taxon>Fungi</taxon>
        <taxon>Dikarya</taxon>
        <taxon>Ascomycota</taxon>
        <taxon>Pezizomycotina</taxon>
        <taxon>Dothideomycetes</taxon>
        <taxon>Dothideomycetes incertae sedis</taxon>
        <taxon>Phaeotrichales</taxon>
        <taxon>Phaeotrichaceae</taxon>
        <taxon>Trichodelitschia</taxon>
    </lineage>
</organism>
<dbReference type="InterPro" id="IPR001214">
    <property type="entry name" value="SET_dom"/>
</dbReference>
<name>A0A6G1I9K9_9PEZI</name>
<accession>A0A6G1I9K9</accession>
<keyword evidence="4" id="KW-1185">Reference proteome</keyword>
<dbReference type="OrthoDB" id="1028014at2759"/>
<reference evidence="3" key="1">
    <citation type="journal article" date="2020" name="Stud. Mycol.">
        <title>101 Dothideomycetes genomes: a test case for predicting lifestyles and emergence of pathogens.</title>
        <authorList>
            <person name="Haridas S."/>
            <person name="Albert R."/>
            <person name="Binder M."/>
            <person name="Bloem J."/>
            <person name="Labutti K."/>
            <person name="Salamov A."/>
            <person name="Andreopoulos B."/>
            <person name="Baker S."/>
            <person name="Barry K."/>
            <person name="Bills G."/>
            <person name="Bluhm B."/>
            <person name="Cannon C."/>
            <person name="Castanera R."/>
            <person name="Culley D."/>
            <person name="Daum C."/>
            <person name="Ezra D."/>
            <person name="Gonzalez J."/>
            <person name="Henrissat B."/>
            <person name="Kuo A."/>
            <person name="Liang C."/>
            <person name="Lipzen A."/>
            <person name="Lutzoni F."/>
            <person name="Magnuson J."/>
            <person name="Mondo S."/>
            <person name="Nolan M."/>
            <person name="Ohm R."/>
            <person name="Pangilinan J."/>
            <person name="Park H.-J."/>
            <person name="Ramirez L."/>
            <person name="Alfaro M."/>
            <person name="Sun H."/>
            <person name="Tritt A."/>
            <person name="Yoshinaga Y."/>
            <person name="Zwiers L.-H."/>
            <person name="Turgeon B."/>
            <person name="Goodwin S."/>
            <person name="Spatafora J."/>
            <person name="Crous P."/>
            <person name="Grigoriev I."/>
        </authorList>
    </citation>
    <scope>NUCLEOTIDE SEQUENCE</scope>
    <source>
        <strain evidence="3">CBS 262.69</strain>
    </source>
</reference>
<protein>
    <submittedName>
        <fullName evidence="3">SET domain-containing protein</fullName>
    </submittedName>
</protein>
<proteinExistence type="predicted"/>
<dbReference type="Gene3D" id="2.170.270.10">
    <property type="entry name" value="SET domain"/>
    <property type="match status" value="1"/>
</dbReference>
<evidence type="ECO:0000256" key="1">
    <source>
        <dbReference type="SAM" id="SignalP"/>
    </source>
</evidence>
<evidence type="ECO:0000313" key="3">
    <source>
        <dbReference type="EMBL" id="KAF2404727.1"/>
    </source>
</evidence>
<evidence type="ECO:0000259" key="2">
    <source>
        <dbReference type="PROSITE" id="PS50280"/>
    </source>
</evidence>
<feature type="domain" description="SET" evidence="2">
    <location>
        <begin position="125"/>
        <end position="283"/>
    </location>
</feature>
<feature type="signal peptide" evidence="1">
    <location>
        <begin position="1"/>
        <end position="15"/>
    </location>
</feature>
<dbReference type="InterPro" id="IPR046341">
    <property type="entry name" value="SET_dom_sf"/>
</dbReference>
<gene>
    <name evidence="3" type="ORF">EJ06DRAFT_216983</name>
</gene>
<feature type="chain" id="PRO_5026068654" evidence="1">
    <location>
        <begin position="16"/>
        <end position="429"/>
    </location>
</feature>
<dbReference type="PROSITE" id="PS50280">
    <property type="entry name" value="SET"/>
    <property type="match status" value="1"/>
</dbReference>
<evidence type="ECO:0000313" key="4">
    <source>
        <dbReference type="Proteomes" id="UP000799640"/>
    </source>
</evidence>
<dbReference type="EMBL" id="ML996688">
    <property type="protein sequence ID" value="KAF2404727.1"/>
    <property type="molecule type" value="Genomic_DNA"/>
</dbReference>
<dbReference type="PANTHER" id="PTHR47332:SF6">
    <property type="entry name" value="SET DOMAIN-CONTAINING PROTEIN"/>
    <property type="match status" value="1"/>
</dbReference>
<keyword evidence="1" id="KW-0732">Signal</keyword>
<dbReference type="InterPro" id="IPR053185">
    <property type="entry name" value="SET_domain_protein"/>
</dbReference>
<dbReference type="Proteomes" id="UP000799640">
    <property type="component" value="Unassembled WGS sequence"/>
</dbReference>